<name>A0A7U1BMP3_9CLOS</name>
<evidence type="ECO:0000313" key="1">
    <source>
        <dbReference type="EMBL" id="QQZ02310.1"/>
    </source>
</evidence>
<proteinExistence type="predicted"/>
<organism evidence="1">
    <name type="scientific">Rose leaf rosette-associated virus</name>
    <dbReference type="NCBI Taxonomy" id="1543207"/>
    <lineage>
        <taxon>Viruses</taxon>
        <taxon>Riboviria</taxon>
        <taxon>Orthornavirae</taxon>
        <taxon>Kitrinoviricota</taxon>
        <taxon>Alsuviricetes</taxon>
        <taxon>Martellivirales</taxon>
        <taxon>Closteroviridae</taxon>
        <taxon>Closterovirus</taxon>
        <taxon>Closterovirus rosafolium</taxon>
    </lineage>
</organism>
<protein>
    <submittedName>
        <fullName evidence="1">Uncharacterized protein</fullName>
    </submittedName>
</protein>
<reference evidence="1" key="1">
    <citation type="journal article" date="2021" name="Plant">
        <title>First report of Rose leaf rosette-associated virus infecting rose (Rosa spp.) in California, USA.</title>
        <authorList>
            <person name="Soltani N."/>
            <person name="Golino D.A."/>
            <person name="Al Rwahnih M."/>
        </authorList>
    </citation>
    <scope>NUCLEOTIDE SEQUENCE</scope>
    <source>
        <strain evidence="1">VP Rose 126</strain>
    </source>
</reference>
<accession>A0A7U1BMP3</accession>
<sequence length="173" mass="19002">MDVNYAEGEAESAYFSAYVVKQANVYYVHVRLNDPSPLIDWSNTAIISGRRMLLNDGSSFVTLDQADCEDAVHDVLRIAGDAVGVCLLDIHTIARSQVTTHEQPSSRVVFILEGDSRVALSNTATPIVVTYFFKTSTSRFTNGYFEGDFMSCLEHAARGGKYLKIECNVSSSA</sequence>
<dbReference type="EMBL" id="MW056181">
    <property type="protein sequence ID" value="QQZ02310.1"/>
    <property type="molecule type" value="Genomic_RNA"/>
</dbReference>